<dbReference type="InterPro" id="IPR003724">
    <property type="entry name" value="CblAdoTrfase_CobA"/>
</dbReference>
<dbReference type="EMBL" id="JAOPKB010000017">
    <property type="protein sequence ID" value="MCU4975242.1"/>
    <property type="molecule type" value="Genomic_DNA"/>
</dbReference>
<feature type="region of interest" description="Disordered" evidence="1">
    <location>
        <begin position="1"/>
        <end position="36"/>
    </location>
</feature>
<dbReference type="InterPro" id="IPR027417">
    <property type="entry name" value="P-loop_NTPase"/>
</dbReference>
<sequence length="234" mass="25364">MTDDDTETSTDRVEALENTPGRGQTPHAQPIEPSAPEEFGLVQIWWGDGKGKTTATMGMGLRAVGHGYRVHMLQFMKGGASSVDAVRGEYNAIAALPGYSYENLGHYGWHGMADGSDEADHAAQAQAGLERAHELLEAATAADLEAPLSPDGDPEDGVHMLILDEILYAADRELIAPADVLELVDAKPPNLELVLSGSHERPDYLLERADLVTRVEKERHPIDDGQRARMGTEF</sequence>
<gene>
    <name evidence="2" type="ORF">OB955_21300</name>
</gene>
<dbReference type="PIRSF" id="PIRSF015617">
    <property type="entry name" value="Adensltrnsf_CobA"/>
    <property type="match status" value="1"/>
</dbReference>
<protein>
    <submittedName>
        <fullName evidence="2">Cob(I)yrinic acid a,c-diamide adenosyltransferase</fullName>
    </submittedName>
</protein>
<comment type="caution">
    <text evidence="2">The sequence shown here is derived from an EMBL/GenBank/DDBJ whole genome shotgun (WGS) entry which is preliminary data.</text>
</comment>
<evidence type="ECO:0000313" key="2">
    <source>
        <dbReference type="EMBL" id="MCU4975242.1"/>
    </source>
</evidence>
<dbReference type="Proteomes" id="UP001320972">
    <property type="component" value="Unassembled WGS sequence"/>
</dbReference>
<reference evidence="2 3" key="1">
    <citation type="submission" date="2022-09" db="EMBL/GenBank/DDBJ databases">
        <title>Enrichment on poylsaccharides allowed isolation of novel metabolic and taxonomic groups of Haloarchaea.</title>
        <authorList>
            <person name="Sorokin D.Y."/>
            <person name="Elcheninov A.G."/>
            <person name="Khizhniak T.V."/>
            <person name="Kolganova T.V."/>
            <person name="Kublanov I.V."/>
        </authorList>
    </citation>
    <scope>NUCLEOTIDE SEQUENCE [LARGE SCALE GENOMIC DNA]</scope>
    <source>
        <strain evidence="2 3">AArc-m2/3/4</strain>
    </source>
</reference>
<dbReference type="PANTHER" id="PTHR46638:SF1">
    <property type="entry name" value="CORRINOID ADENOSYLTRANSFERASE"/>
    <property type="match status" value="1"/>
</dbReference>
<dbReference type="Gene3D" id="3.40.50.300">
    <property type="entry name" value="P-loop containing nucleotide triphosphate hydrolases"/>
    <property type="match status" value="1"/>
</dbReference>
<dbReference type="RefSeq" id="WP_338009021.1">
    <property type="nucleotide sequence ID" value="NZ_JAOPKB010000017.1"/>
</dbReference>
<evidence type="ECO:0000256" key="1">
    <source>
        <dbReference type="SAM" id="MobiDB-lite"/>
    </source>
</evidence>
<organism evidence="2 3">
    <name type="scientific">Natronoglomus mannanivorans</name>
    <dbReference type="NCBI Taxonomy" id="2979990"/>
    <lineage>
        <taxon>Archaea</taxon>
        <taxon>Methanobacteriati</taxon>
        <taxon>Methanobacteriota</taxon>
        <taxon>Stenosarchaea group</taxon>
        <taxon>Halobacteria</taxon>
        <taxon>Halobacteriales</taxon>
        <taxon>Natrialbaceae</taxon>
        <taxon>Natronoglomus</taxon>
    </lineage>
</organism>
<evidence type="ECO:0000313" key="3">
    <source>
        <dbReference type="Proteomes" id="UP001320972"/>
    </source>
</evidence>
<dbReference type="Pfam" id="PF02572">
    <property type="entry name" value="CobA_CobO_BtuR"/>
    <property type="match status" value="1"/>
</dbReference>
<dbReference type="PANTHER" id="PTHR46638">
    <property type="entry name" value="CORRINOID ADENOSYLTRANSFERASE"/>
    <property type="match status" value="1"/>
</dbReference>
<proteinExistence type="predicted"/>
<accession>A0ABT2QJX8</accession>
<dbReference type="SUPFAM" id="SSF52540">
    <property type="entry name" value="P-loop containing nucleoside triphosphate hydrolases"/>
    <property type="match status" value="1"/>
</dbReference>
<keyword evidence="3" id="KW-1185">Reference proteome</keyword>
<name>A0ABT2QJX8_9EURY</name>